<dbReference type="InterPro" id="IPR023090">
    <property type="entry name" value="UPF0702_alpha/beta_dom_sf"/>
</dbReference>
<keyword evidence="11" id="KW-1185">Reference proteome</keyword>
<sequence>MFNSVGALLNTLLAASLSYIAIIVLLRISGKRTLAKWNAFDFVVTIAFGSILATTLLSQQTSVLQGMLGVALLMLYQFLLTWSAARSPLVQRFIKAKPTLLMHRGSFLNQALRSERVTQGEVLAAVRNQGIGDLAEVQAVILETDGSFSVVTQLREGSALRDVAGFS</sequence>
<organism evidence="10 11">
    <name type="scientific">Lyngbya confervoides BDU141951</name>
    <dbReference type="NCBI Taxonomy" id="1574623"/>
    <lineage>
        <taxon>Bacteria</taxon>
        <taxon>Bacillati</taxon>
        <taxon>Cyanobacteriota</taxon>
        <taxon>Cyanophyceae</taxon>
        <taxon>Oscillatoriophycideae</taxon>
        <taxon>Oscillatoriales</taxon>
        <taxon>Microcoleaceae</taxon>
        <taxon>Lyngbya</taxon>
    </lineage>
</organism>
<dbReference type="Gene3D" id="3.30.240.20">
    <property type="entry name" value="bsu07140 like domains"/>
    <property type="match status" value="1"/>
</dbReference>
<comment type="caution">
    <text evidence="10">The sequence shown here is derived from an EMBL/GenBank/DDBJ whole genome shotgun (WGS) entry which is preliminary data.</text>
</comment>
<feature type="transmembrane region" description="Helical" evidence="7">
    <location>
        <begin position="63"/>
        <end position="85"/>
    </location>
</feature>
<dbReference type="RefSeq" id="WP_166283116.1">
    <property type="nucleotide sequence ID" value="NZ_JTHE03000094.1"/>
</dbReference>
<evidence type="ECO:0000313" key="11">
    <source>
        <dbReference type="Proteomes" id="UP000031561"/>
    </source>
</evidence>
<dbReference type="Proteomes" id="UP000031561">
    <property type="component" value="Unassembled WGS sequence"/>
</dbReference>
<feature type="domain" description="YetF C-terminal" evidence="8">
    <location>
        <begin position="87"/>
        <end position="153"/>
    </location>
</feature>
<accession>A0ABD4T7C1</accession>
<keyword evidence="4 7" id="KW-0812">Transmembrane</keyword>
<feature type="transmembrane region" description="Helical" evidence="7">
    <location>
        <begin position="6"/>
        <end position="26"/>
    </location>
</feature>
<dbReference type="PANTHER" id="PTHR34582">
    <property type="entry name" value="UPF0702 TRANSMEMBRANE PROTEIN YCAP"/>
    <property type="match status" value="1"/>
</dbReference>
<protein>
    <submittedName>
        <fullName evidence="10">DUF421 domain-containing protein</fullName>
    </submittedName>
</protein>
<evidence type="ECO:0000313" key="10">
    <source>
        <dbReference type="EMBL" id="MCM1984405.1"/>
    </source>
</evidence>
<evidence type="ECO:0000256" key="3">
    <source>
        <dbReference type="ARBA" id="ARBA00022475"/>
    </source>
</evidence>
<keyword evidence="6 7" id="KW-0472">Membrane</keyword>
<dbReference type="GO" id="GO:0005886">
    <property type="term" value="C:plasma membrane"/>
    <property type="evidence" value="ECO:0007669"/>
    <property type="project" value="UniProtKB-SubCell"/>
</dbReference>
<evidence type="ECO:0000256" key="5">
    <source>
        <dbReference type="ARBA" id="ARBA00022989"/>
    </source>
</evidence>
<evidence type="ECO:0000256" key="1">
    <source>
        <dbReference type="ARBA" id="ARBA00004651"/>
    </source>
</evidence>
<gene>
    <name evidence="10" type="ORF">QQ91_0016405</name>
</gene>
<dbReference type="InterPro" id="IPR007353">
    <property type="entry name" value="DUF421"/>
</dbReference>
<evidence type="ECO:0000256" key="7">
    <source>
        <dbReference type="SAM" id="Phobius"/>
    </source>
</evidence>
<evidence type="ECO:0000259" key="8">
    <source>
        <dbReference type="Pfam" id="PF04239"/>
    </source>
</evidence>
<keyword evidence="3" id="KW-1003">Cell membrane</keyword>
<dbReference type="EMBL" id="JTHE03000094">
    <property type="protein sequence ID" value="MCM1984405.1"/>
    <property type="molecule type" value="Genomic_DNA"/>
</dbReference>
<evidence type="ECO:0000256" key="6">
    <source>
        <dbReference type="ARBA" id="ARBA00023136"/>
    </source>
</evidence>
<dbReference type="PANTHER" id="PTHR34582:SF6">
    <property type="entry name" value="UPF0702 TRANSMEMBRANE PROTEIN YCAP"/>
    <property type="match status" value="1"/>
</dbReference>
<evidence type="ECO:0000256" key="2">
    <source>
        <dbReference type="ARBA" id="ARBA00006448"/>
    </source>
</evidence>
<proteinExistence type="inferred from homology"/>
<feature type="domain" description="YetF-like N-terminal transmembrane" evidence="9">
    <location>
        <begin position="17"/>
        <end position="75"/>
    </location>
</feature>
<name>A0ABD4T7C1_9CYAN</name>
<evidence type="ECO:0000256" key="4">
    <source>
        <dbReference type="ARBA" id="ARBA00022692"/>
    </source>
</evidence>
<evidence type="ECO:0000259" key="9">
    <source>
        <dbReference type="Pfam" id="PF20730"/>
    </source>
</evidence>
<dbReference type="AlphaFoldDB" id="A0ABD4T7C1"/>
<dbReference type="Pfam" id="PF20730">
    <property type="entry name" value="YetF_N"/>
    <property type="match status" value="1"/>
</dbReference>
<dbReference type="Pfam" id="PF04239">
    <property type="entry name" value="DUF421"/>
    <property type="match status" value="1"/>
</dbReference>
<reference evidence="10 11" key="1">
    <citation type="journal article" date="2015" name="Genome Announc.">
        <title>Draft Genome Sequence of Filamentous Marine Cyanobacterium Lyngbya confervoides Strain BDU141951.</title>
        <authorList>
            <person name="Chandrababunaidu M.M."/>
            <person name="Sen D."/>
            <person name="Tripathy S."/>
        </authorList>
    </citation>
    <scope>NUCLEOTIDE SEQUENCE [LARGE SCALE GENOMIC DNA]</scope>
    <source>
        <strain evidence="10 11">BDU141951</strain>
    </source>
</reference>
<comment type="similarity">
    <text evidence="2">Belongs to the UPF0702 family.</text>
</comment>
<feature type="transmembrane region" description="Helical" evidence="7">
    <location>
        <begin position="38"/>
        <end position="57"/>
    </location>
</feature>
<comment type="subcellular location">
    <subcellularLocation>
        <location evidence="1">Cell membrane</location>
        <topology evidence="1">Multi-pass membrane protein</topology>
    </subcellularLocation>
</comment>
<keyword evidence="5 7" id="KW-1133">Transmembrane helix</keyword>
<dbReference type="InterPro" id="IPR048454">
    <property type="entry name" value="YetF_N"/>
</dbReference>